<feature type="region of interest" description="Disordered" evidence="1">
    <location>
        <begin position="1"/>
        <end position="26"/>
    </location>
</feature>
<evidence type="ECO:0000313" key="2">
    <source>
        <dbReference type="EMBL" id="KAH8976618.1"/>
    </source>
</evidence>
<keyword evidence="3" id="KW-1185">Reference proteome</keyword>
<gene>
    <name evidence="2" type="ORF">EDB92DRAFT_1823616</name>
</gene>
<dbReference type="Proteomes" id="UP001201163">
    <property type="component" value="Unassembled WGS sequence"/>
</dbReference>
<dbReference type="EMBL" id="JAKELL010000528">
    <property type="protein sequence ID" value="KAH8976618.1"/>
    <property type="molecule type" value="Genomic_DNA"/>
</dbReference>
<feature type="compositionally biased region" description="Acidic residues" evidence="1">
    <location>
        <begin position="1"/>
        <end position="11"/>
    </location>
</feature>
<organism evidence="2 3">
    <name type="scientific">Lactarius akahatsu</name>
    <dbReference type="NCBI Taxonomy" id="416441"/>
    <lineage>
        <taxon>Eukaryota</taxon>
        <taxon>Fungi</taxon>
        <taxon>Dikarya</taxon>
        <taxon>Basidiomycota</taxon>
        <taxon>Agaricomycotina</taxon>
        <taxon>Agaricomycetes</taxon>
        <taxon>Russulales</taxon>
        <taxon>Russulaceae</taxon>
        <taxon>Lactarius</taxon>
    </lineage>
</organism>
<accession>A0AAD4L253</accession>
<name>A0AAD4L253_9AGAM</name>
<proteinExistence type="predicted"/>
<reference evidence="2" key="1">
    <citation type="submission" date="2022-01" db="EMBL/GenBank/DDBJ databases">
        <title>Comparative genomics reveals a dynamic genome evolution in the ectomycorrhizal milk-cap (Lactarius) mushrooms.</title>
        <authorList>
            <consortium name="DOE Joint Genome Institute"/>
            <person name="Lebreton A."/>
            <person name="Tang N."/>
            <person name="Kuo A."/>
            <person name="LaButti K."/>
            <person name="Drula E."/>
            <person name="Barry K."/>
            <person name="Clum A."/>
            <person name="Lipzen A."/>
            <person name="Mousain D."/>
            <person name="Ng V."/>
            <person name="Wang R."/>
            <person name="Wang X."/>
            <person name="Dai Y."/>
            <person name="Henrissat B."/>
            <person name="Grigoriev I.V."/>
            <person name="Guerin-Laguette A."/>
            <person name="Yu F."/>
            <person name="Martin F.M."/>
        </authorList>
    </citation>
    <scope>NUCLEOTIDE SEQUENCE</scope>
    <source>
        <strain evidence="2">QP</strain>
    </source>
</reference>
<evidence type="ECO:0000313" key="3">
    <source>
        <dbReference type="Proteomes" id="UP001201163"/>
    </source>
</evidence>
<comment type="caution">
    <text evidence="2">The sequence shown here is derived from an EMBL/GenBank/DDBJ whole genome shotgun (WGS) entry which is preliminary data.</text>
</comment>
<dbReference type="AlphaFoldDB" id="A0AAD4L253"/>
<evidence type="ECO:0000256" key="1">
    <source>
        <dbReference type="SAM" id="MobiDB-lite"/>
    </source>
</evidence>
<protein>
    <submittedName>
        <fullName evidence="2">Uncharacterized protein</fullName>
    </submittedName>
</protein>
<sequence length="280" mass="30551">MDPSGSDDDECASVQLGSSDMAPSATKTILRQRFPMRRYHVGSDGRLSNSPKVMDQSVDQVPPCKMTSETRSFNLSSAVSFHLMCKAPNSYTTDMITQSVAAFLQPHTSSLSVSVVSHVMASLMGGDFGTEEFNQVLGTQLDALAISPQAKQDIIPALLGIAKLAKVQSQSRSQCASTSTSFSQPMVSEPEPELMDSNAEASYQIRQRPFSSNSGSGYTTWYLGRSCCSVLMPPTVPQAKTGHLYVHRDTSRDTFIYWILTTANHWERVSSGAEHPLNHD</sequence>